<dbReference type="GO" id="GO:0017177">
    <property type="term" value="C:glucosidase II complex"/>
    <property type="evidence" value="ECO:0007669"/>
    <property type="project" value="TreeGrafter"/>
</dbReference>
<feature type="compositionally biased region" description="Acidic residues" evidence="5">
    <location>
        <begin position="283"/>
        <end position="299"/>
    </location>
</feature>
<dbReference type="PANTHER" id="PTHR12630">
    <property type="entry name" value="N-LINKED OLIGOSACCHARIDE PROCESSING"/>
    <property type="match status" value="1"/>
</dbReference>
<feature type="domain" description="MRH" evidence="7">
    <location>
        <begin position="344"/>
        <end position="445"/>
    </location>
</feature>
<proteinExistence type="predicted"/>
<evidence type="ECO:0000313" key="9">
    <source>
        <dbReference type="Proteomes" id="UP000242254"/>
    </source>
</evidence>
<dbReference type="Gene3D" id="2.70.130.10">
    <property type="entry name" value="Mannose-6-phosphate receptor binding domain"/>
    <property type="match status" value="1"/>
</dbReference>
<dbReference type="Proteomes" id="UP000242254">
    <property type="component" value="Unassembled WGS sequence"/>
</dbReference>
<dbReference type="PROSITE" id="PS51914">
    <property type="entry name" value="MRH"/>
    <property type="match status" value="1"/>
</dbReference>
<evidence type="ECO:0000256" key="1">
    <source>
        <dbReference type="ARBA" id="ARBA00022387"/>
    </source>
</evidence>
<dbReference type="GeneID" id="35442303"/>
<evidence type="ECO:0000256" key="5">
    <source>
        <dbReference type="SAM" id="MobiDB-lite"/>
    </source>
</evidence>
<dbReference type="InterPro" id="IPR036607">
    <property type="entry name" value="PRKCSH"/>
</dbReference>
<name>A0A2G4SPX2_RHIZD</name>
<dbReference type="InterPro" id="IPR009011">
    <property type="entry name" value="Man6P_isomerase_rcpt-bd_dom_sf"/>
</dbReference>
<dbReference type="GO" id="GO:0006491">
    <property type="term" value="P:N-glycan processing"/>
    <property type="evidence" value="ECO:0007669"/>
    <property type="project" value="TreeGrafter"/>
</dbReference>
<dbReference type="InterPro" id="IPR044865">
    <property type="entry name" value="MRH_dom"/>
</dbReference>
<keyword evidence="2 6" id="KW-0732">Signal</keyword>
<dbReference type="InterPro" id="IPR028146">
    <property type="entry name" value="PRKCSH_N"/>
</dbReference>
<gene>
    <name evidence="8" type="ORF">RHIMIDRAFT_257904</name>
</gene>
<dbReference type="PANTHER" id="PTHR12630:SF1">
    <property type="entry name" value="GLUCOSIDASE 2 SUBUNIT BETA"/>
    <property type="match status" value="1"/>
</dbReference>
<dbReference type="AlphaFoldDB" id="A0A2G4SPX2"/>
<evidence type="ECO:0000256" key="2">
    <source>
        <dbReference type="ARBA" id="ARBA00022729"/>
    </source>
</evidence>
<evidence type="ECO:0000256" key="6">
    <source>
        <dbReference type="SAM" id="SignalP"/>
    </source>
</evidence>
<accession>A0A2G4SPX2</accession>
<dbReference type="SUPFAM" id="SSF50911">
    <property type="entry name" value="Mannose 6-phosphate receptor domain"/>
    <property type="match status" value="1"/>
</dbReference>
<dbReference type="STRING" id="1340429.A0A2G4SPX2"/>
<dbReference type="Pfam" id="PF12999">
    <property type="entry name" value="PRKCSH-like"/>
    <property type="match status" value="1"/>
</dbReference>
<evidence type="ECO:0000256" key="4">
    <source>
        <dbReference type="ARBA" id="ARBA00023157"/>
    </source>
</evidence>
<keyword evidence="3" id="KW-0256">Endoplasmic reticulum</keyword>
<evidence type="ECO:0000313" key="8">
    <source>
        <dbReference type="EMBL" id="PHZ10821.1"/>
    </source>
</evidence>
<feature type="region of interest" description="Disordered" evidence="5">
    <location>
        <begin position="277"/>
        <end position="300"/>
    </location>
</feature>
<organism evidence="8 9">
    <name type="scientific">Rhizopus microsporus ATCC 52813</name>
    <dbReference type="NCBI Taxonomy" id="1340429"/>
    <lineage>
        <taxon>Eukaryota</taxon>
        <taxon>Fungi</taxon>
        <taxon>Fungi incertae sedis</taxon>
        <taxon>Mucoromycota</taxon>
        <taxon>Mucoromycotina</taxon>
        <taxon>Mucoromycetes</taxon>
        <taxon>Mucorales</taxon>
        <taxon>Mucorineae</taxon>
        <taxon>Rhizopodaceae</taxon>
        <taxon>Rhizopus</taxon>
    </lineage>
</organism>
<reference evidence="8 9" key="1">
    <citation type="journal article" date="2016" name="Proc. Natl. Acad. Sci. U.S.A.">
        <title>Lipid metabolic changes in an early divergent fungus govern the establishment of a mutualistic symbiosis with endobacteria.</title>
        <authorList>
            <person name="Lastovetsky O.A."/>
            <person name="Gaspar M.L."/>
            <person name="Mondo S.J."/>
            <person name="LaButti K.M."/>
            <person name="Sandor L."/>
            <person name="Grigoriev I.V."/>
            <person name="Henry S.A."/>
            <person name="Pawlowska T.E."/>
        </authorList>
    </citation>
    <scope>NUCLEOTIDE SEQUENCE [LARGE SCALE GENOMIC DNA]</scope>
    <source>
        <strain evidence="8 9">ATCC 52813</strain>
    </source>
</reference>
<evidence type="ECO:0000256" key="3">
    <source>
        <dbReference type="ARBA" id="ARBA00022824"/>
    </source>
</evidence>
<keyword evidence="9" id="KW-1185">Reference proteome</keyword>
<sequence length="459" mass="52403">MALFRLQLLCIVAAITIVKSSSIKGIAPENQSLYKPSSDGTWKCLDSSKVILYSAINDDYCDCPDGSDEPGTSACPNSYFYCENKGHISDYIKSYFVNDGVCDEACCDGSDESTGLTDCPNRCKEVGEAYRKKQEVLQKAIQQGLAAKQQLVDEAEKQVSLWEEEKSKLEDELIIKKSFVMKLERELNALESENEQRSKLRKKCPSCIQELVTLKHDISALMSELETLKTILHDMKRDHNHNFHDMAVKSAISGYDEFMTRYAQLREEIEVDIKEVESKESQFEDNEIESDSGESDDNQDIDKARKAYEDAQSEVNQLSSDLEKVNEELNFDYGKEKEWLKLKDVCIEKNEGEYTYSLCFLGDAYQKSNKDHTRVHLGKFNEFTGDGDDKYKRHSHTQGTRCWNGPERSVMAIIDCGVKNEILEVSEPEKCEYLYRVTSPAVCQEIEQQPKKSIVHEEL</sequence>
<dbReference type="EMBL" id="KZ303853">
    <property type="protein sequence ID" value="PHZ10821.1"/>
    <property type="molecule type" value="Genomic_DNA"/>
</dbReference>
<dbReference type="InterPro" id="IPR039794">
    <property type="entry name" value="Gtb1-like"/>
</dbReference>
<feature type="chain" id="PRO_5013727454" description="Glucosidase 2 subunit beta" evidence="6">
    <location>
        <begin position="21"/>
        <end position="459"/>
    </location>
</feature>
<feature type="signal peptide" evidence="6">
    <location>
        <begin position="1"/>
        <end position="20"/>
    </location>
</feature>
<evidence type="ECO:0000259" key="7">
    <source>
        <dbReference type="PROSITE" id="PS51914"/>
    </source>
</evidence>
<dbReference type="Pfam" id="PF13015">
    <property type="entry name" value="PRKCSH_1"/>
    <property type="match status" value="1"/>
</dbReference>
<keyword evidence="4" id="KW-1015">Disulfide bond</keyword>
<dbReference type="RefSeq" id="XP_023464529.1">
    <property type="nucleotide sequence ID" value="XM_023611313.1"/>
</dbReference>
<protein>
    <recommendedName>
        <fullName evidence="1">Glucosidase 2 subunit beta</fullName>
    </recommendedName>
</protein>